<name>A0AAE0T6H1_9BIVA</name>
<accession>A0AAE0T6H1</accession>
<dbReference type="Proteomes" id="UP001195483">
    <property type="component" value="Unassembled WGS sequence"/>
</dbReference>
<sequence length="108" mass="12385">MSSRRKYQHIYTYCATNDIFSHISPCTSTRKTQIIVSPMLIPRVNTASEFKPLQREVGMTALPEVKSVERGPDEPAYFIDSMFPDLDDLPMVEEVETFVADDVVRIDR</sequence>
<comment type="caution">
    <text evidence="1">The sequence shown here is derived from an EMBL/GenBank/DDBJ whole genome shotgun (WGS) entry which is preliminary data.</text>
</comment>
<reference evidence="1" key="1">
    <citation type="journal article" date="2021" name="Genome Biol. Evol.">
        <title>A High-Quality Reference Genome for a Parasitic Bivalve with Doubly Uniparental Inheritance (Bivalvia: Unionida).</title>
        <authorList>
            <person name="Smith C.H."/>
        </authorList>
    </citation>
    <scope>NUCLEOTIDE SEQUENCE</scope>
    <source>
        <strain evidence="1">CHS0354</strain>
    </source>
</reference>
<dbReference type="EMBL" id="JAEAOA010000493">
    <property type="protein sequence ID" value="KAK3604657.1"/>
    <property type="molecule type" value="Genomic_DNA"/>
</dbReference>
<proteinExistence type="predicted"/>
<protein>
    <submittedName>
        <fullName evidence="1">Uncharacterized protein</fullName>
    </submittedName>
</protein>
<organism evidence="1 2">
    <name type="scientific">Potamilus streckersoni</name>
    <dbReference type="NCBI Taxonomy" id="2493646"/>
    <lineage>
        <taxon>Eukaryota</taxon>
        <taxon>Metazoa</taxon>
        <taxon>Spiralia</taxon>
        <taxon>Lophotrochozoa</taxon>
        <taxon>Mollusca</taxon>
        <taxon>Bivalvia</taxon>
        <taxon>Autobranchia</taxon>
        <taxon>Heteroconchia</taxon>
        <taxon>Palaeoheterodonta</taxon>
        <taxon>Unionida</taxon>
        <taxon>Unionoidea</taxon>
        <taxon>Unionidae</taxon>
        <taxon>Ambleminae</taxon>
        <taxon>Lampsilini</taxon>
        <taxon>Potamilus</taxon>
    </lineage>
</organism>
<keyword evidence="2" id="KW-1185">Reference proteome</keyword>
<reference evidence="1" key="2">
    <citation type="journal article" date="2021" name="Genome Biol. Evol.">
        <title>Developing a high-quality reference genome for a parasitic bivalve with doubly uniparental inheritance (Bivalvia: Unionida).</title>
        <authorList>
            <person name="Smith C.H."/>
        </authorList>
    </citation>
    <scope>NUCLEOTIDE SEQUENCE</scope>
    <source>
        <strain evidence="1">CHS0354</strain>
        <tissue evidence="1">Mantle</tissue>
    </source>
</reference>
<gene>
    <name evidence="1" type="ORF">CHS0354_007200</name>
</gene>
<reference evidence="1" key="3">
    <citation type="submission" date="2023-05" db="EMBL/GenBank/DDBJ databases">
        <authorList>
            <person name="Smith C.H."/>
        </authorList>
    </citation>
    <scope>NUCLEOTIDE SEQUENCE</scope>
    <source>
        <strain evidence="1">CHS0354</strain>
        <tissue evidence="1">Mantle</tissue>
    </source>
</reference>
<dbReference type="AlphaFoldDB" id="A0AAE0T6H1"/>
<evidence type="ECO:0000313" key="1">
    <source>
        <dbReference type="EMBL" id="KAK3604657.1"/>
    </source>
</evidence>
<evidence type="ECO:0000313" key="2">
    <source>
        <dbReference type="Proteomes" id="UP001195483"/>
    </source>
</evidence>